<dbReference type="InterPro" id="IPR011204">
    <property type="entry name" value="Virulence_RhuM-like"/>
</dbReference>
<evidence type="ECO:0000313" key="3">
    <source>
        <dbReference type="Proteomes" id="UP000614424"/>
    </source>
</evidence>
<feature type="domain" description="Fido" evidence="1">
    <location>
        <begin position="199"/>
        <end position="326"/>
    </location>
</feature>
<dbReference type="SUPFAM" id="SSF140931">
    <property type="entry name" value="Fic-like"/>
    <property type="match status" value="1"/>
</dbReference>
<dbReference type="Gene3D" id="1.20.120.1870">
    <property type="entry name" value="Fic/DOC protein, Fido domain"/>
    <property type="match status" value="1"/>
</dbReference>
<dbReference type="Pfam" id="PF02661">
    <property type="entry name" value="Fic"/>
    <property type="match status" value="1"/>
</dbReference>
<dbReference type="AlphaFoldDB" id="A0A8J6TH61"/>
<dbReference type="InterPro" id="IPR036597">
    <property type="entry name" value="Fido-like_dom_sf"/>
</dbReference>
<dbReference type="InterPro" id="IPR053737">
    <property type="entry name" value="Type_II_TA_Toxin"/>
</dbReference>
<organism evidence="2 3">
    <name type="scientific">Candidatus Desulfobia pelagia</name>
    <dbReference type="NCBI Taxonomy" id="2841692"/>
    <lineage>
        <taxon>Bacteria</taxon>
        <taxon>Pseudomonadati</taxon>
        <taxon>Thermodesulfobacteriota</taxon>
        <taxon>Desulfobulbia</taxon>
        <taxon>Desulfobulbales</taxon>
        <taxon>Desulfobulbaceae</taxon>
        <taxon>Candidatus Desulfobia</taxon>
    </lineage>
</organism>
<proteinExistence type="predicted"/>
<name>A0A8J6TH61_9BACT</name>
<accession>A0A8J6TH61</accession>
<dbReference type="PROSITE" id="PS51459">
    <property type="entry name" value="FIDO"/>
    <property type="match status" value="1"/>
</dbReference>
<dbReference type="PANTHER" id="PTHR35810:SF1">
    <property type="entry name" value="CYTOPLASMIC PROTEIN"/>
    <property type="match status" value="1"/>
</dbReference>
<reference evidence="2 3" key="1">
    <citation type="submission" date="2020-08" db="EMBL/GenBank/DDBJ databases">
        <title>Bridging the membrane lipid divide: bacteria of the FCB group superphylum have the potential to synthesize archaeal ether lipids.</title>
        <authorList>
            <person name="Villanueva L."/>
            <person name="Von Meijenfeldt F.A.B."/>
            <person name="Westbye A.B."/>
            <person name="Yadav S."/>
            <person name="Hopmans E.C."/>
            <person name="Dutilh B.E."/>
            <person name="Sinninghe Damste J.S."/>
        </authorList>
    </citation>
    <scope>NUCLEOTIDE SEQUENCE [LARGE SCALE GENOMIC DNA]</scope>
    <source>
        <strain evidence="2">NIOZ-UU47</strain>
    </source>
</reference>
<dbReference type="Pfam" id="PF13310">
    <property type="entry name" value="Virulence_RhuM"/>
    <property type="match status" value="1"/>
</dbReference>
<protein>
    <submittedName>
        <fullName evidence="2">Virulence protein RhuM/Fic/DOC family protein</fullName>
    </submittedName>
</protein>
<evidence type="ECO:0000313" key="2">
    <source>
        <dbReference type="EMBL" id="MBC8318845.1"/>
    </source>
</evidence>
<gene>
    <name evidence="2" type="ORF">H8E41_13150</name>
</gene>
<sequence>MKMEYGEIIIYEADNNKVEVRLDRETVWLTQRQMSELFDTSTDNISLHLKNIYAVEELEKKSTTEDFSSVQKEGKRQVRRTLTHFNLDAIISVGYRVNSKRGVRFRQWATSVLRQHLVKGYTVNEKRLAEKGLSEMEQTIALLAKTLVRHETLSDEGKAVLEVVSRYAKTWSLLLKYDEQRLELPKHRHPTEKSLAYGEAIEAITALKAELMGRGEASDLFGQERSQHLQGILGNLEQTFGGKELYPTIEEKAAHLLYFVIKDHPFSDGNKRIGSFLFLIFLRENNLLDQSGINDNALVALALLIAESDPKQKDLIIRLIINLLTSGQQ</sequence>
<dbReference type="InterPro" id="IPR003812">
    <property type="entry name" value="Fido"/>
</dbReference>
<dbReference type="Proteomes" id="UP000614424">
    <property type="component" value="Unassembled WGS sequence"/>
</dbReference>
<comment type="caution">
    <text evidence="2">The sequence shown here is derived from an EMBL/GenBank/DDBJ whole genome shotgun (WGS) entry which is preliminary data.</text>
</comment>
<dbReference type="PANTHER" id="PTHR35810">
    <property type="entry name" value="CYTOPLASMIC PROTEIN-RELATED"/>
    <property type="match status" value="1"/>
</dbReference>
<dbReference type="EMBL" id="JACNJZ010000192">
    <property type="protein sequence ID" value="MBC8318845.1"/>
    <property type="molecule type" value="Genomic_DNA"/>
</dbReference>
<evidence type="ECO:0000259" key="1">
    <source>
        <dbReference type="PROSITE" id="PS51459"/>
    </source>
</evidence>